<feature type="domain" description="HIG1" evidence="6">
    <location>
        <begin position="88"/>
        <end position="179"/>
    </location>
</feature>
<organism evidence="7 8">
    <name type="scientific">Debaryomyces fabryi</name>
    <dbReference type="NCBI Taxonomy" id="58627"/>
    <lineage>
        <taxon>Eukaryota</taxon>
        <taxon>Fungi</taxon>
        <taxon>Dikarya</taxon>
        <taxon>Ascomycota</taxon>
        <taxon>Saccharomycotina</taxon>
        <taxon>Pichiomycetes</taxon>
        <taxon>Debaryomycetaceae</taxon>
        <taxon>Debaryomyces</taxon>
    </lineage>
</organism>
<keyword evidence="4 5" id="KW-0472">Membrane</keyword>
<feature type="transmembrane region" description="Helical" evidence="5">
    <location>
        <begin position="20"/>
        <end position="38"/>
    </location>
</feature>
<dbReference type="PANTHER" id="PTHR28018">
    <property type="entry name" value="RESPIRATORY SUPERCOMPLEX FACTOR 2, MITOCHONDRIAL"/>
    <property type="match status" value="1"/>
</dbReference>
<dbReference type="PROSITE" id="PS51503">
    <property type="entry name" value="HIG1"/>
    <property type="match status" value="1"/>
</dbReference>
<dbReference type="RefSeq" id="XP_015467927.1">
    <property type="nucleotide sequence ID" value="XM_015611263.1"/>
</dbReference>
<keyword evidence="2 5" id="KW-0812">Transmembrane</keyword>
<evidence type="ECO:0000256" key="4">
    <source>
        <dbReference type="ARBA" id="ARBA00023136"/>
    </source>
</evidence>
<dbReference type="GO" id="GO:0005739">
    <property type="term" value="C:mitochondrion"/>
    <property type="evidence" value="ECO:0007669"/>
    <property type="project" value="UniProtKB-SubCell"/>
</dbReference>
<protein>
    <recommendedName>
        <fullName evidence="6">HIG1 domain-containing protein</fullName>
    </recommendedName>
</protein>
<name>A0A0V1PZZ8_9ASCO</name>
<evidence type="ECO:0000256" key="5">
    <source>
        <dbReference type="SAM" id="Phobius"/>
    </source>
</evidence>
<keyword evidence="3 5" id="KW-1133">Transmembrane helix</keyword>
<dbReference type="InterPro" id="IPR040153">
    <property type="entry name" value="Rcf2"/>
</dbReference>
<evidence type="ECO:0000313" key="8">
    <source>
        <dbReference type="Proteomes" id="UP000054251"/>
    </source>
</evidence>
<dbReference type="GeneID" id="26839442"/>
<keyword evidence="8" id="KW-1185">Reference proteome</keyword>
<dbReference type="EMBL" id="LMYN01000042">
    <property type="protein sequence ID" value="KSA01825.1"/>
    <property type="molecule type" value="Genomic_DNA"/>
</dbReference>
<gene>
    <name evidence="7" type="ORF">AC631_02433</name>
</gene>
<dbReference type="Pfam" id="PF04588">
    <property type="entry name" value="HIG_1_N"/>
    <property type="match status" value="1"/>
</dbReference>
<evidence type="ECO:0000256" key="3">
    <source>
        <dbReference type="ARBA" id="ARBA00022989"/>
    </source>
</evidence>
<evidence type="ECO:0000313" key="7">
    <source>
        <dbReference type="EMBL" id="KSA01825.1"/>
    </source>
</evidence>
<dbReference type="AlphaFoldDB" id="A0A0V1PZZ8"/>
<dbReference type="InterPro" id="IPR007667">
    <property type="entry name" value="Hypoxia_induced_domain"/>
</dbReference>
<dbReference type="Proteomes" id="UP000054251">
    <property type="component" value="Unassembled WGS sequence"/>
</dbReference>
<dbReference type="PANTHER" id="PTHR28018:SF3">
    <property type="entry name" value="RESPIRATORY SUPERCOMPLEX FACTOR 2, MITOCHONDRIAL"/>
    <property type="match status" value="1"/>
</dbReference>
<comment type="caution">
    <text evidence="7">The sequence shown here is derived from an EMBL/GenBank/DDBJ whole genome shotgun (WGS) entry which is preliminary data.</text>
</comment>
<evidence type="ECO:0000259" key="6">
    <source>
        <dbReference type="PROSITE" id="PS51503"/>
    </source>
</evidence>
<sequence length="207" mass="23604">MKILSDEEKNAHWNAVLYEGTKGCVVGAGVAFGLVTYMKKRHAVNYARMNTSVKSALWAMPVITVGAFYADEGSVKFDEEWHRSSYLKQKEDEELNKWNQLAWSDKLFYKVNNNKYSLIIGAWAASLYGSWKIVNKDKYMTSAQKAVQARVYAQAITVVLLLGTILMSLHEQELKKKEPAPVPEWKKYLLEQNEKKKEQDTSATPST</sequence>
<feature type="transmembrane region" description="Helical" evidence="5">
    <location>
        <begin position="116"/>
        <end position="131"/>
    </location>
</feature>
<dbReference type="GO" id="GO:0033617">
    <property type="term" value="P:mitochondrial respiratory chain complex IV assembly"/>
    <property type="evidence" value="ECO:0007669"/>
    <property type="project" value="TreeGrafter"/>
</dbReference>
<evidence type="ECO:0000256" key="2">
    <source>
        <dbReference type="ARBA" id="ARBA00022692"/>
    </source>
</evidence>
<feature type="transmembrane region" description="Helical" evidence="5">
    <location>
        <begin position="151"/>
        <end position="169"/>
    </location>
</feature>
<evidence type="ECO:0000256" key="1">
    <source>
        <dbReference type="ARBA" id="ARBA00004173"/>
    </source>
</evidence>
<dbReference type="OrthoDB" id="1915122at2759"/>
<comment type="subcellular location">
    <subcellularLocation>
        <location evidence="1">Mitochondrion</location>
    </subcellularLocation>
</comment>
<proteinExistence type="predicted"/>
<reference evidence="7 8" key="1">
    <citation type="submission" date="2015-11" db="EMBL/GenBank/DDBJ databases">
        <title>The genome of Debaryomyces fabryi.</title>
        <authorList>
            <person name="Tafer H."/>
            <person name="Lopandic K."/>
        </authorList>
    </citation>
    <scope>NUCLEOTIDE SEQUENCE [LARGE SCALE GENOMIC DNA]</scope>
    <source>
        <strain evidence="7 8">CBS 789</strain>
    </source>
</reference>
<accession>A0A0V1PZZ8</accession>